<evidence type="ECO:0000259" key="3">
    <source>
        <dbReference type="Pfam" id="PF13006"/>
    </source>
</evidence>
<dbReference type="InterPro" id="IPR047952">
    <property type="entry name" value="Transpos_IS4"/>
</dbReference>
<dbReference type="Pfam" id="PF01609">
    <property type="entry name" value="DDE_Tnp_1"/>
    <property type="match status" value="1"/>
</dbReference>
<reference evidence="4 5" key="1">
    <citation type="submission" date="2020-02" db="EMBL/GenBank/DDBJ databases">
        <title>Streptomyces malaysiensis DSM14702 (JHCC583434, PFL_A843) Genome sequencing and assembly.</title>
        <authorList>
            <person name="Samborskyy M."/>
        </authorList>
    </citation>
    <scope>NUCLEOTIDE SEQUENCE [LARGE SCALE GENOMIC DNA]</scope>
    <source>
        <strain evidence="4 5">DSM 14702</strain>
    </source>
</reference>
<dbReference type="InterPro" id="IPR012337">
    <property type="entry name" value="RNaseH-like_sf"/>
</dbReference>
<evidence type="ECO:0000259" key="2">
    <source>
        <dbReference type="Pfam" id="PF01609"/>
    </source>
</evidence>
<dbReference type="GO" id="GO:0003677">
    <property type="term" value="F:DNA binding"/>
    <property type="evidence" value="ECO:0007669"/>
    <property type="project" value="InterPro"/>
</dbReference>
<dbReference type="PANTHER" id="PTHR37529:SF1">
    <property type="entry name" value="TRANSPOSASE INSG FOR INSERTION SEQUENCE ELEMENT IS4-RELATED"/>
    <property type="match status" value="1"/>
</dbReference>
<sequence length="442" mass="48425">MRLGVVTRWVTPELVAAVLGRCGVRDKKPGALPAGFMVYYTLALALFQQDSYDDVAEQLVGSIAELSASVPNKSSFARARTRLGPLVLETLFRELAGPLAPVGLEASFYRGMRLAAVDGFVLDAPDTKANRAAFGGPTKNGLPAGFPQVRVVTLTECGTHAQIDAAVGGFNGGEHDLAVAMAVSAAGILVIMDRGFPGVDLWKAYTAADAHLLLRARSCVASRPVQHLPDGTYLARMSLAGQRASHPGGVTVRVVEYRVDDGEVVRLLTDLLDPDAYPAAELARLYHARWEAESAFRQIKTFQRGPAEVLRSGDPDLVRQEVWAHLVVHHCLTRVIMSLADDNGIDPDRVSFVKVLKHTRRSVVRQCADTPKKIKKFLAELAAKVRRKLDNGARRLREADRHLKRPDSKYSSKLSYRINTRDRQPTRRVAPKVITLQPAIVH</sequence>
<accession>A0A7X5XA57</accession>
<dbReference type="AlphaFoldDB" id="A0A7X5XA57"/>
<dbReference type="SUPFAM" id="SSF53098">
    <property type="entry name" value="Ribonuclease H-like"/>
    <property type="match status" value="1"/>
</dbReference>
<evidence type="ECO:0000313" key="4">
    <source>
        <dbReference type="EMBL" id="NIY69317.1"/>
    </source>
</evidence>
<dbReference type="PANTHER" id="PTHR37529">
    <property type="entry name" value="TRANSPOSASE INSG FOR INSERTION SEQUENCE ELEMENT IS4-RELATED"/>
    <property type="match status" value="1"/>
</dbReference>
<organism evidence="4 5">
    <name type="scientific">Streptomyces malaysiensis</name>
    <dbReference type="NCBI Taxonomy" id="92644"/>
    <lineage>
        <taxon>Bacteria</taxon>
        <taxon>Bacillati</taxon>
        <taxon>Actinomycetota</taxon>
        <taxon>Actinomycetes</taxon>
        <taxon>Kitasatosporales</taxon>
        <taxon>Streptomycetaceae</taxon>
        <taxon>Streptomyces</taxon>
        <taxon>Streptomyces violaceusniger group</taxon>
    </lineage>
</organism>
<feature type="domain" description="Transposase IS4-like" evidence="2">
    <location>
        <begin position="111"/>
        <end position="305"/>
    </location>
</feature>
<feature type="region of interest" description="Disordered" evidence="1">
    <location>
        <begin position="396"/>
        <end position="427"/>
    </location>
</feature>
<dbReference type="GO" id="GO:0006313">
    <property type="term" value="P:DNA transposition"/>
    <property type="evidence" value="ECO:0007669"/>
    <property type="project" value="InterPro"/>
</dbReference>
<dbReference type="EMBL" id="JAALLH010000001">
    <property type="protein sequence ID" value="NIY69317.1"/>
    <property type="molecule type" value="Genomic_DNA"/>
</dbReference>
<dbReference type="Pfam" id="PF13006">
    <property type="entry name" value="Nterm_IS4"/>
    <property type="match status" value="1"/>
</dbReference>
<dbReference type="Proteomes" id="UP000536624">
    <property type="component" value="Unassembled WGS sequence"/>
</dbReference>
<evidence type="ECO:0000256" key="1">
    <source>
        <dbReference type="SAM" id="MobiDB-lite"/>
    </source>
</evidence>
<dbReference type="NCBIfam" id="NF033592">
    <property type="entry name" value="transpos_IS4_1"/>
    <property type="match status" value="1"/>
</dbReference>
<gene>
    <name evidence="4" type="ORF">SMALB_7434</name>
</gene>
<feature type="domain" description="Transposase IS4 N-terminal" evidence="3">
    <location>
        <begin position="2"/>
        <end position="93"/>
    </location>
</feature>
<dbReference type="GO" id="GO:0004803">
    <property type="term" value="F:transposase activity"/>
    <property type="evidence" value="ECO:0007669"/>
    <property type="project" value="InterPro"/>
</dbReference>
<name>A0A7X5XA57_STRMQ</name>
<evidence type="ECO:0000313" key="5">
    <source>
        <dbReference type="Proteomes" id="UP000536624"/>
    </source>
</evidence>
<protein>
    <submittedName>
        <fullName evidence="4">Transposase IS4 family protein</fullName>
    </submittedName>
</protein>
<proteinExistence type="predicted"/>
<comment type="caution">
    <text evidence="4">The sequence shown here is derived from an EMBL/GenBank/DDBJ whole genome shotgun (WGS) entry which is preliminary data.</text>
</comment>
<dbReference type="InterPro" id="IPR002559">
    <property type="entry name" value="Transposase_11"/>
</dbReference>
<dbReference type="InterPro" id="IPR024473">
    <property type="entry name" value="Transposases_IS4_N"/>
</dbReference>
<feature type="compositionally biased region" description="Basic and acidic residues" evidence="1">
    <location>
        <begin position="396"/>
        <end position="410"/>
    </location>
</feature>